<accession>A0ABT2US87</accession>
<dbReference type="Gene3D" id="3.30.479.10">
    <property type="entry name" value="6-pyruvoyl tetrahydropterin synthase/QueD"/>
    <property type="match status" value="1"/>
</dbReference>
<dbReference type="Proteomes" id="UP001652445">
    <property type="component" value="Unassembled WGS sequence"/>
</dbReference>
<evidence type="ECO:0000256" key="6">
    <source>
        <dbReference type="ARBA" id="ARBA00023239"/>
    </source>
</evidence>
<comment type="pathway">
    <text evidence="1 8">Purine metabolism; 7-cyano-7-deazaguanine biosynthesis.</text>
</comment>
<evidence type="ECO:0000256" key="5">
    <source>
        <dbReference type="ARBA" id="ARBA00022833"/>
    </source>
</evidence>
<keyword evidence="8" id="KW-0671">Queuosine biosynthesis</keyword>
<protein>
    <recommendedName>
        <fullName evidence="3 8">6-carboxy-5,6,7,8-tetrahydropterin synthase</fullName>
        <ecNumber evidence="8">4.-.-.-</ecNumber>
    </recommendedName>
</protein>
<evidence type="ECO:0000313" key="10">
    <source>
        <dbReference type="Proteomes" id="UP001652445"/>
    </source>
</evidence>
<dbReference type="NCBIfam" id="TIGR03367">
    <property type="entry name" value="queuosine_QueD"/>
    <property type="match status" value="1"/>
</dbReference>
<evidence type="ECO:0000256" key="7">
    <source>
        <dbReference type="ARBA" id="ARBA00048807"/>
    </source>
</evidence>
<dbReference type="GO" id="GO:0070497">
    <property type="term" value="F:6-carboxytetrahydropterin synthase activity"/>
    <property type="evidence" value="ECO:0007669"/>
    <property type="project" value="UniProtKB-EC"/>
</dbReference>
<evidence type="ECO:0000256" key="8">
    <source>
        <dbReference type="PIRNR" id="PIRNR006113"/>
    </source>
</evidence>
<dbReference type="PANTHER" id="PTHR12589">
    <property type="entry name" value="PYRUVOYL TETRAHYDROBIOPTERIN SYNTHASE"/>
    <property type="match status" value="1"/>
</dbReference>
<organism evidence="9 10">
    <name type="scientific">Paenibacillus baimaensis</name>
    <dbReference type="NCBI Taxonomy" id="2982185"/>
    <lineage>
        <taxon>Bacteria</taxon>
        <taxon>Bacillati</taxon>
        <taxon>Bacillota</taxon>
        <taxon>Bacilli</taxon>
        <taxon>Bacillales</taxon>
        <taxon>Paenibacillaceae</taxon>
        <taxon>Paenibacillus</taxon>
    </lineage>
</organism>
<dbReference type="InterPro" id="IPR038418">
    <property type="entry name" value="6-PTP_synth/QueD_sf"/>
</dbReference>
<keyword evidence="10" id="KW-1185">Reference proteome</keyword>
<evidence type="ECO:0000313" key="9">
    <source>
        <dbReference type="EMBL" id="MCU6797507.1"/>
    </source>
</evidence>
<evidence type="ECO:0000256" key="3">
    <source>
        <dbReference type="ARBA" id="ARBA00018141"/>
    </source>
</evidence>
<sequence>MIQQIYPSVTHPFQFELNKDFHFAAAHYIPAEAAGQCSQMHGHTYFANITIAGNELDETGFLVNFSLIKKLIHDRFDHTLLNNDSQFDQHDASRFPTSEIIARTICNLVQEYLDTTANRPACIQVFLRETPTSYVIFRPKAGVSYEC</sequence>
<keyword evidence="5 8" id="KW-0862">Zinc</keyword>
<dbReference type="SUPFAM" id="SSF55620">
    <property type="entry name" value="Tetrahydrobiopterin biosynthesis enzymes-like"/>
    <property type="match status" value="1"/>
</dbReference>
<proteinExistence type="inferred from homology"/>
<evidence type="ECO:0000256" key="2">
    <source>
        <dbReference type="ARBA" id="ARBA00008900"/>
    </source>
</evidence>
<dbReference type="InterPro" id="IPR007115">
    <property type="entry name" value="6-PTP_synth/QueD"/>
</dbReference>
<dbReference type="PANTHER" id="PTHR12589:SF7">
    <property type="entry name" value="6-PYRUVOYL TETRAHYDROBIOPTERIN SYNTHASE"/>
    <property type="match status" value="1"/>
</dbReference>
<comment type="caution">
    <text evidence="9">The sequence shown here is derived from an EMBL/GenBank/DDBJ whole genome shotgun (WGS) entry which is preliminary data.</text>
</comment>
<dbReference type="Pfam" id="PF01242">
    <property type="entry name" value="PTPS"/>
    <property type="match status" value="1"/>
</dbReference>
<dbReference type="PIRSF" id="PIRSF006113">
    <property type="entry name" value="PTP_synth"/>
    <property type="match status" value="1"/>
</dbReference>
<keyword evidence="6 8" id="KW-0456">Lyase</keyword>
<evidence type="ECO:0000256" key="1">
    <source>
        <dbReference type="ARBA" id="ARBA00005061"/>
    </source>
</evidence>
<name>A0ABT2US87_9BACL</name>
<gene>
    <name evidence="9" type="primary">queD</name>
    <name evidence="9" type="ORF">OB236_35820</name>
</gene>
<reference evidence="9 10" key="1">
    <citation type="submission" date="2022-09" db="EMBL/GenBank/DDBJ databases">
        <authorList>
            <person name="Han X.L."/>
            <person name="Wang Q."/>
            <person name="Lu T."/>
        </authorList>
    </citation>
    <scope>NUCLEOTIDE SEQUENCE [LARGE SCALE GENOMIC DNA]</scope>
    <source>
        <strain evidence="9 10">WQ 127069</strain>
    </source>
</reference>
<dbReference type="EMBL" id="JAOQIO010000121">
    <property type="protein sequence ID" value="MCU6797507.1"/>
    <property type="molecule type" value="Genomic_DNA"/>
</dbReference>
<comment type="catalytic activity">
    <reaction evidence="7 8">
        <text>7,8-dihydroneopterin 3'-triphosphate + H2O = 6-carboxy-5,6,7,8-tetrahydropterin + triphosphate + acetaldehyde + 2 H(+)</text>
        <dbReference type="Rhea" id="RHEA:27966"/>
        <dbReference type="ChEBI" id="CHEBI:15343"/>
        <dbReference type="ChEBI" id="CHEBI:15377"/>
        <dbReference type="ChEBI" id="CHEBI:15378"/>
        <dbReference type="ChEBI" id="CHEBI:18036"/>
        <dbReference type="ChEBI" id="CHEBI:58462"/>
        <dbReference type="ChEBI" id="CHEBI:61032"/>
        <dbReference type="EC" id="4.1.2.50"/>
    </reaction>
</comment>
<dbReference type="EC" id="4.-.-.-" evidence="8"/>
<keyword evidence="4 8" id="KW-0479">Metal-binding</keyword>
<comment type="similarity">
    <text evidence="2 8">Belongs to the PTPS family. QueD subfamily.</text>
</comment>
<dbReference type="RefSeq" id="WP_076234131.1">
    <property type="nucleotide sequence ID" value="NZ_JAOQIO010000121.1"/>
</dbReference>
<evidence type="ECO:0000256" key="4">
    <source>
        <dbReference type="ARBA" id="ARBA00022723"/>
    </source>
</evidence>
<comment type="cofactor">
    <cofactor evidence="8">
        <name>Zn(2+)</name>
        <dbReference type="ChEBI" id="CHEBI:29105"/>
    </cofactor>
    <text evidence="8">Binds 1 zinc ion per subunit.</text>
</comment>